<protein>
    <recommendedName>
        <fullName evidence="2">X-Tfes XVIPCD domain-containing protein</fullName>
    </recommendedName>
</protein>
<dbReference type="Pfam" id="PF20410">
    <property type="entry name" value="X-Tfes_XVIPCD"/>
    <property type="match status" value="1"/>
</dbReference>
<evidence type="ECO:0000313" key="3">
    <source>
        <dbReference type="EMBL" id="SMQ97335.1"/>
    </source>
</evidence>
<evidence type="ECO:0000313" key="5">
    <source>
        <dbReference type="Proteomes" id="UP000195877"/>
    </source>
</evidence>
<feature type="compositionally biased region" description="Low complexity" evidence="1">
    <location>
        <begin position="74"/>
        <end position="90"/>
    </location>
</feature>
<reference evidence="3 5" key="1">
    <citation type="submission" date="2017-05" db="EMBL/GenBank/DDBJ databases">
        <authorList>
            <person name="Blom J."/>
        </authorList>
    </citation>
    <scope>NUCLEOTIDE SEQUENCE [LARGE SCALE GENOMIC DNA]</scope>
    <source>
        <strain evidence="3">PD885</strain>
    </source>
</reference>
<organism evidence="4 6">
    <name type="scientific">Xanthomonas fragariae</name>
    <dbReference type="NCBI Taxonomy" id="48664"/>
    <lineage>
        <taxon>Bacteria</taxon>
        <taxon>Pseudomonadati</taxon>
        <taxon>Pseudomonadota</taxon>
        <taxon>Gammaproteobacteria</taxon>
        <taxon>Lysobacterales</taxon>
        <taxon>Lysobacteraceae</taxon>
        <taxon>Xanthomonas</taxon>
    </lineage>
</organism>
<evidence type="ECO:0000313" key="6">
    <source>
        <dbReference type="Proteomes" id="UP000195953"/>
    </source>
</evidence>
<feature type="domain" description="X-Tfes XVIPCD" evidence="2">
    <location>
        <begin position="359"/>
        <end position="460"/>
    </location>
</feature>
<dbReference type="AlphaFoldDB" id="A0A1Y6H1F6"/>
<feature type="region of interest" description="Disordered" evidence="1">
    <location>
        <begin position="59"/>
        <end position="225"/>
    </location>
</feature>
<dbReference type="STRING" id="48664.BER92_00305"/>
<keyword evidence="5" id="KW-1185">Reference proteome</keyword>
<reference evidence="4 6" key="2">
    <citation type="submission" date="2017-05" db="EMBL/GenBank/DDBJ databases">
        <authorList>
            <person name="Song R."/>
            <person name="Chenine A.L."/>
            <person name="Ruprecht R.M."/>
        </authorList>
    </citation>
    <scope>NUCLEOTIDE SEQUENCE [LARGE SCALE GENOMIC DNA]</scope>
    <source>
        <strain evidence="4">PD5205</strain>
    </source>
</reference>
<dbReference type="Proteomes" id="UP000195953">
    <property type="component" value="Chromosome 1"/>
</dbReference>
<name>A0A1Y6H1F6_9XANT</name>
<evidence type="ECO:0000259" key="2">
    <source>
        <dbReference type="Pfam" id="PF20410"/>
    </source>
</evidence>
<accession>A0A1Y6H1F6</accession>
<dbReference type="RefSeq" id="WP_002803621.1">
    <property type="nucleotide sequence ID" value="NZ_CP016830.1"/>
</dbReference>
<gene>
    <name evidence="4" type="ORF">PD5205_00064</name>
    <name evidence="3" type="ORF">PD885_00063</name>
</gene>
<sequence>MHVDALAGIAMREDRTGAELGDAALRAHYPLRPVQVSAEQTDPTLPAFFRHAPHAPHVVVAPPLPAAPSTHTGSTHADTSSLSSSSAAASTPPPAVDAHTRMQQDHAAQQHQQRIQQAPSHRQTMAQPSHTAPAPEKPASVDMQEQARMAQPQQQEPHTQAAREQQHHLAQHHAQVHRQAMEAQQRDYAQRHTQDTRPHPHTQPQAAEPMLYTPPTRPPGSDEHLTDFRHPDHPLHKRYILFKNALEQSHTLPRNGDTLPYGPAQQERLAAGFTDALGAEMRFNHDIRGFKQHQGQLLAYEQPPSFDQKGKVLRIDPQHALAQSPEQHAATWRAREATHVPAPPSRAIAPVVITAEDMRHPAHPRHALFAQARDAIADVHERWGRLVPDAAQLDRHAAQVVVETRKLGQTEVEKIYLGMPQGHATQMPHYGVQSNGELWARVSAPQLTQAPDVAQASQQLQTVEQQNLAEQAMQAQRAAQMQGQMQGQAMA</sequence>
<dbReference type="EMBL" id="LT853885">
    <property type="protein sequence ID" value="SMR01388.1"/>
    <property type="molecule type" value="Genomic_DNA"/>
</dbReference>
<evidence type="ECO:0000256" key="1">
    <source>
        <dbReference type="SAM" id="MobiDB-lite"/>
    </source>
</evidence>
<proteinExistence type="predicted"/>
<feature type="compositionally biased region" description="Low complexity" evidence="1">
    <location>
        <begin position="143"/>
        <end position="163"/>
    </location>
</feature>
<feature type="compositionally biased region" description="Polar residues" evidence="1">
    <location>
        <begin position="119"/>
        <end position="130"/>
    </location>
</feature>
<feature type="compositionally biased region" description="Basic and acidic residues" evidence="1">
    <location>
        <begin position="184"/>
        <end position="198"/>
    </location>
</feature>
<dbReference type="InterPro" id="IPR046519">
    <property type="entry name" value="X-Tfes_XVIPCD"/>
</dbReference>
<dbReference type="KEGG" id="xfr:BER92_00305"/>
<evidence type="ECO:0000313" key="4">
    <source>
        <dbReference type="EMBL" id="SMR01388.1"/>
    </source>
</evidence>
<feature type="compositionally biased region" description="Low complexity" evidence="1">
    <location>
        <begin position="105"/>
        <end position="118"/>
    </location>
</feature>
<dbReference type="EMBL" id="LT853882">
    <property type="protein sequence ID" value="SMQ97335.1"/>
    <property type="molecule type" value="Genomic_DNA"/>
</dbReference>
<dbReference type="Proteomes" id="UP000195877">
    <property type="component" value="Chromosome 1"/>
</dbReference>